<evidence type="ECO:0000256" key="5">
    <source>
        <dbReference type="ARBA" id="ARBA00022989"/>
    </source>
</evidence>
<evidence type="ECO:0000313" key="9">
    <source>
        <dbReference type="EMBL" id="BAY87529.1"/>
    </source>
</evidence>
<organism evidence="9 10">
    <name type="scientific">Calothrix parasitica NIES-267</name>
    <dbReference type="NCBI Taxonomy" id="1973488"/>
    <lineage>
        <taxon>Bacteria</taxon>
        <taxon>Bacillati</taxon>
        <taxon>Cyanobacteriota</taxon>
        <taxon>Cyanophyceae</taxon>
        <taxon>Nostocales</taxon>
        <taxon>Calotrichaceae</taxon>
        <taxon>Calothrix</taxon>
    </lineage>
</organism>
<keyword evidence="6" id="KW-0406">Ion transport</keyword>
<keyword evidence="5" id="KW-1133">Transmembrane helix</keyword>
<proteinExistence type="inferred from homology"/>
<evidence type="ECO:0000256" key="6">
    <source>
        <dbReference type="ARBA" id="ARBA00023065"/>
    </source>
</evidence>
<keyword evidence="4" id="KW-0812">Transmembrane</keyword>
<dbReference type="InterPro" id="IPR044669">
    <property type="entry name" value="YneE/VCCN1/2-like"/>
</dbReference>
<gene>
    <name evidence="9" type="ORF">NIES267_70510</name>
</gene>
<evidence type="ECO:0000256" key="7">
    <source>
        <dbReference type="ARBA" id="ARBA00023136"/>
    </source>
</evidence>
<accession>A0A1Z4M214</accession>
<keyword evidence="7" id="KW-0472">Membrane</keyword>
<comment type="similarity">
    <text evidence="8">Belongs to the anion channel-forming bestrophin (TC 1.A.46) family.</text>
</comment>
<evidence type="ECO:0000256" key="8">
    <source>
        <dbReference type="ARBA" id="ARBA00034708"/>
    </source>
</evidence>
<sequence>MNHAPLLIAFLVGDYLQQQCNRNRLNNYQLISMPELINCMVHNLGACEGLLKTPIPFAYTIHLKQLLLLMLFPIEAIGL</sequence>
<dbReference type="PANTHER" id="PTHR33281">
    <property type="entry name" value="UPF0187 PROTEIN YNEE"/>
    <property type="match status" value="1"/>
</dbReference>
<dbReference type="GO" id="GO:0005254">
    <property type="term" value="F:chloride channel activity"/>
    <property type="evidence" value="ECO:0007669"/>
    <property type="project" value="InterPro"/>
</dbReference>
<protein>
    <submittedName>
        <fullName evidence="9">Uncharacterized protein</fullName>
    </submittedName>
</protein>
<keyword evidence="3" id="KW-1003">Cell membrane</keyword>
<dbReference type="GO" id="GO:0005886">
    <property type="term" value="C:plasma membrane"/>
    <property type="evidence" value="ECO:0007669"/>
    <property type="project" value="UniProtKB-SubCell"/>
</dbReference>
<comment type="subcellular location">
    <subcellularLocation>
        <location evidence="1">Cell membrane</location>
        <topology evidence="1">Multi-pass membrane protein</topology>
    </subcellularLocation>
</comment>
<evidence type="ECO:0000256" key="4">
    <source>
        <dbReference type="ARBA" id="ARBA00022692"/>
    </source>
</evidence>
<dbReference type="Pfam" id="PF25539">
    <property type="entry name" value="Bestrophin_2"/>
    <property type="match status" value="1"/>
</dbReference>
<reference evidence="9 10" key="1">
    <citation type="submission" date="2017-06" db="EMBL/GenBank/DDBJ databases">
        <title>Genome sequencing of cyanobaciteial culture collection at National Institute for Environmental Studies (NIES).</title>
        <authorList>
            <person name="Hirose Y."/>
            <person name="Shimura Y."/>
            <person name="Fujisawa T."/>
            <person name="Nakamura Y."/>
            <person name="Kawachi M."/>
        </authorList>
    </citation>
    <scope>NUCLEOTIDE SEQUENCE [LARGE SCALE GENOMIC DNA]</scope>
    <source>
        <strain evidence="9 10">NIES-267</strain>
    </source>
</reference>
<name>A0A1Z4M214_9CYAN</name>
<dbReference type="PANTHER" id="PTHR33281:SF19">
    <property type="entry name" value="VOLTAGE-DEPENDENT ANION CHANNEL-FORMING PROTEIN YNEE"/>
    <property type="match status" value="1"/>
</dbReference>
<evidence type="ECO:0000256" key="3">
    <source>
        <dbReference type="ARBA" id="ARBA00022475"/>
    </source>
</evidence>
<dbReference type="Proteomes" id="UP000218418">
    <property type="component" value="Chromosome"/>
</dbReference>
<dbReference type="EMBL" id="AP018227">
    <property type="protein sequence ID" value="BAY87529.1"/>
    <property type="molecule type" value="Genomic_DNA"/>
</dbReference>
<evidence type="ECO:0000313" key="10">
    <source>
        <dbReference type="Proteomes" id="UP000218418"/>
    </source>
</evidence>
<keyword evidence="10" id="KW-1185">Reference proteome</keyword>
<keyword evidence="2" id="KW-0813">Transport</keyword>
<evidence type="ECO:0000256" key="1">
    <source>
        <dbReference type="ARBA" id="ARBA00004651"/>
    </source>
</evidence>
<evidence type="ECO:0000256" key="2">
    <source>
        <dbReference type="ARBA" id="ARBA00022448"/>
    </source>
</evidence>
<dbReference type="AlphaFoldDB" id="A0A1Z4M214"/>